<gene>
    <name evidence="4" type="ORF">ACFQS8_14575</name>
</gene>
<dbReference type="RefSeq" id="WP_382168702.1">
    <property type="nucleotide sequence ID" value="NZ_JBHTBR010000007.1"/>
</dbReference>
<keyword evidence="1" id="KW-1133">Transmembrane helix</keyword>
<dbReference type="InterPro" id="IPR006860">
    <property type="entry name" value="FecR"/>
</dbReference>
<dbReference type="PIRSF" id="PIRSF018266">
    <property type="entry name" value="FecR"/>
    <property type="match status" value="1"/>
</dbReference>
<evidence type="ECO:0000313" key="5">
    <source>
        <dbReference type="Proteomes" id="UP001596492"/>
    </source>
</evidence>
<dbReference type="PANTHER" id="PTHR30273">
    <property type="entry name" value="PERIPLASMIC SIGNAL SENSOR AND SIGMA FACTOR ACTIVATOR FECR-RELATED"/>
    <property type="match status" value="1"/>
</dbReference>
<evidence type="ECO:0000256" key="1">
    <source>
        <dbReference type="SAM" id="Phobius"/>
    </source>
</evidence>
<comment type="caution">
    <text evidence="4">The sequence shown here is derived from an EMBL/GenBank/DDBJ whole genome shotgun (WGS) entry which is preliminary data.</text>
</comment>
<dbReference type="Pfam" id="PF16220">
    <property type="entry name" value="DUF4880"/>
    <property type="match status" value="1"/>
</dbReference>
<evidence type="ECO:0000259" key="3">
    <source>
        <dbReference type="Pfam" id="PF16220"/>
    </source>
</evidence>
<keyword evidence="1" id="KW-0472">Membrane</keyword>
<reference evidence="5" key="1">
    <citation type="journal article" date="2019" name="Int. J. Syst. Evol. Microbiol.">
        <title>The Global Catalogue of Microorganisms (GCM) 10K type strain sequencing project: providing services to taxonomists for standard genome sequencing and annotation.</title>
        <authorList>
            <consortium name="The Broad Institute Genomics Platform"/>
            <consortium name="The Broad Institute Genome Sequencing Center for Infectious Disease"/>
            <person name="Wu L."/>
            <person name="Ma J."/>
        </authorList>
    </citation>
    <scope>NUCLEOTIDE SEQUENCE [LARGE SCALE GENOMIC DNA]</scope>
    <source>
        <strain evidence="5">CCUG 51308</strain>
    </source>
</reference>
<dbReference type="PANTHER" id="PTHR30273:SF2">
    <property type="entry name" value="PROTEIN FECR"/>
    <property type="match status" value="1"/>
</dbReference>
<dbReference type="Proteomes" id="UP001596492">
    <property type="component" value="Unassembled WGS sequence"/>
</dbReference>
<dbReference type="InterPro" id="IPR032623">
    <property type="entry name" value="FecR_N"/>
</dbReference>
<evidence type="ECO:0000313" key="4">
    <source>
        <dbReference type="EMBL" id="MFC7292853.1"/>
    </source>
</evidence>
<evidence type="ECO:0000259" key="2">
    <source>
        <dbReference type="Pfam" id="PF04773"/>
    </source>
</evidence>
<name>A0ABW2INW7_9PROT</name>
<dbReference type="Gene3D" id="2.60.120.1440">
    <property type="match status" value="1"/>
</dbReference>
<dbReference type="Gene3D" id="3.55.50.30">
    <property type="match status" value="1"/>
</dbReference>
<accession>A0ABW2INW7</accession>
<feature type="domain" description="FecR N-terminal" evidence="3">
    <location>
        <begin position="16"/>
        <end position="48"/>
    </location>
</feature>
<keyword evidence="1" id="KW-0812">Transmembrane</keyword>
<dbReference type="EMBL" id="JBHTBR010000007">
    <property type="protein sequence ID" value="MFC7292853.1"/>
    <property type="molecule type" value="Genomic_DNA"/>
</dbReference>
<proteinExistence type="predicted"/>
<feature type="transmembrane region" description="Helical" evidence="1">
    <location>
        <begin position="93"/>
        <end position="111"/>
    </location>
</feature>
<sequence>MKNKINLYVDSDIRNEAFSWIAQLETSELSTEDLAAFQEWISRSPKHYVEIREAAELSRQVNVLADLAGHLNSSQKKQSSFMRSKRVGVRGRGGAFVAVSICACALIWFSINQFNKPHEVYQIATVVGQVEEAALTDGSSVKLNTNSEIEVDFEGNERRVLLNKGEVFFDVAHNPDKPFSVYVEGRRITAVGTAFAVRRTNNELIVTVSEGKVLLGVGELYSSTKAQGKTPSVSGLSIGGPNDKLITAGQQLHISNVVSTPVVEEITLKDMSRQLAWRAGILEFDKKPLIDVVAEMQRYTPKNIKLEDEQLGELTFGGVFRAGETEAFFEALEYSFNLKVVNSDDGSIVISRKE</sequence>
<protein>
    <submittedName>
        <fullName evidence="4">FecR family protein</fullName>
    </submittedName>
</protein>
<dbReference type="InterPro" id="IPR012373">
    <property type="entry name" value="Ferrdict_sens_TM"/>
</dbReference>
<feature type="domain" description="FecR protein" evidence="2">
    <location>
        <begin position="122"/>
        <end position="213"/>
    </location>
</feature>
<organism evidence="4 5">
    <name type="scientific">Hirschia litorea</name>
    <dbReference type="NCBI Taxonomy" id="1199156"/>
    <lineage>
        <taxon>Bacteria</taxon>
        <taxon>Pseudomonadati</taxon>
        <taxon>Pseudomonadota</taxon>
        <taxon>Alphaproteobacteria</taxon>
        <taxon>Hyphomonadales</taxon>
        <taxon>Hyphomonadaceae</taxon>
        <taxon>Hirschia</taxon>
    </lineage>
</organism>
<keyword evidence="5" id="KW-1185">Reference proteome</keyword>
<dbReference type="Pfam" id="PF04773">
    <property type="entry name" value="FecR"/>
    <property type="match status" value="1"/>
</dbReference>